<dbReference type="AlphaFoldDB" id="A0A0A8ZBJ9"/>
<sequence>MNCPYLSHSKQAFFDLLVLLVLE</sequence>
<accession>A0A0A8ZBJ9</accession>
<proteinExistence type="predicted"/>
<evidence type="ECO:0000313" key="1">
    <source>
        <dbReference type="EMBL" id="JAD36799.1"/>
    </source>
</evidence>
<protein>
    <submittedName>
        <fullName evidence="1">Uncharacterized protein</fullName>
    </submittedName>
</protein>
<name>A0A0A8ZBJ9_ARUDO</name>
<reference evidence="1" key="2">
    <citation type="journal article" date="2015" name="Data Brief">
        <title>Shoot transcriptome of the giant reed, Arundo donax.</title>
        <authorList>
            <person name="Barrero R.A."/>
            <person name="Guerrero F.D."/>
            <person name="Moolhuijzen P."/>
            <person name="Goolsby J.A."/>
            <person name="Tidwell J."/>
            <person name="Bellgard S.E."/>
            <person name="Bellgard M.I."/>
        </authorList>
    </citation>
    <scope>NUCLEOTIDE SEQUENCE</scope>
    <source>
        <tissue evidence="1">Shoot tissue taken approximately 20 cm above the soil surface</tissue>
    </source>
</reference>
<organism evidence="1">
    <name type="scientific">Arundo donax</name>
    <name type="common">Giant reed</name>
    <name type="synonym">Donax arundinaceus</name>
    <dbReference type="NCBI Taxonomy" id="35708"/>
    <lineage>
        <taxon>Eukaryota</taxon>
        <taxon>Viridiplantae</taxon>
        <taxon>Streptophyta</taxon>
        <taxon>Embryophyta</taxon>
        <taxon>Tracheophyta</taxon>
        <taxon>Spermatophyta</taxon>
        <taxon>Magnoliopsida</taxon>
        <taxon>Liliopsida</taxon>
        <taxon>Poales</taxon>
        <taxon>Poaceae</taxon>
        <taxon>PACMAD clade</taxon>
        <taxon>Arundinoideae</taxon>
        <taxon>Arundineae</taxon>
        <taxon>Arundo</taxon>
    </lineage>
</organism>
<dbReference type="EMBL" id="GBRH01261096">
    <property type="protein sequence ID" value="JAD36799.1"/>
    <property type="molecule type" value="Transcribed_RNA"/>
</dbReference>
<reference evidence="1" key="1">
    <citation type="submission" date="2014-09" db="EMBL/GenBank/DDBJ databases">
        <authorList>
            <person name="Magalhaes I.L.F."/>
            <person name="Oliveira U."/>
            <person name="Santos F.R."/>
            <person name="Vidigal T.H.D.A."/>
            <person name="Brescovit A.D."/>
            <person name="Santos A.J."/>
        </authorList>
    </citation>
    <scope>NUCLEOTIDE SEQUENCE</scope>
    <source>
        <tissue evidence="1">Shoot tissue taken approximately 20 cm above the soil surface</tissue>
    </source>
</reference>